<dbReference type="Gene3D" id="3.10.450.50">
    <property type="match status" value="1"/>
</dbReference>
<accession>A0A7Y6TWN8</accession>
<evidence type="ECO:0000313" key="3">
    <source>
        <dbReference type="EMBL" id="NUZ06258.1"/>
    </source>
</evidence>
<gene>
    <name evidence="3" type="ORF">HQN59_10850</name>
</gene>
<feature type="domain" description="SnoaL-like" evidence="2">
    <location>
        <begin position="31"/>
        <end position="124"/>
    </location>
</feature>
<comment type="caution">
    <text evidence="3">The sequence shown here is derived from an EMBL/GenBank/DDBJ whole genome shotgun (WGS) entry which is preliminary data.</text>
</comment>
<keyword evidence="4" id="KW-1185">Reference proteome</keyword>
<name>A0A7Y6TWN8_9BURK</name>
<dbReference type="EMBL" id="JABWMJ010000004">
    <property type="protein sequence ID" value="NUZ06258.1"/>
    <property type="molecule type" value="Genomic_DNA"/>
</dbReference>
<evidence type="ECO:0000259" key="2">
    <source>
        <dbReference type="Pfam" id="PF12680"/>
    </source>
</evidence>
<evidence type="ECO:0000256" key="1">
    <source>
        <dbReference type="SAM" id="MobiDB-lite"/>
    </source>
</evidence>
<organism evidence="3 4">
    <name type="scientific">Piscinibacter koreensis</name>
    <dbReference type="NCBI Taxonomy" id="2742824"/>
    <lineage>
        <taxon>Bacteria</taxon>
        <taxon>Pseudomonadati</taxon>
        <taxon>Pseudomonadota</taxon>
        <taxon>Betaproteobacteria</taxon>
        <taxon>Burkholderiales</taxon>
        <taxon>Sphaerotilaceae</taxon>
        <taxon>Piscinibacter</taxon>
    </lineage>
</organism>
<feature type="region of interest" description="Disordered" evidence="1">
    <location>
        <begin position="1"/>
        <end position="21"/>
    </location>
</feature>
<dbReference type="SUPFAM" id="SSF54427">
    <property type="entry name" value="NTF2-like"/>
    <property type="match status" value="1"/>
</dbReference>
<dbReference type="InterPro" id="IPR032710">
    <property type="entry name" value="NTF2-like_dom_sf"/>
</dbReference>
<proteinExistence type="predicted"/>
<reference evidence="3 4" key="1">
    <citation type="submission" date="2020-06" db="EMBL/GenBank/DDBJ databases">
        <title>Schlegella sp. ID0723 isolated from air conditioner.</title>
        <authorList>
            <person name="Kim D.Y."/>
            <person name="Kim D.-U."/>
        </authorList>
    </citation>
    <scope>NUCLEOTIDE SEQUENCE [LARGE SCALE GENOMIC DNA]</scope>
    <source>
        <strain evidence="3 4">ID0723</strain>
    </source>
</reference>
<dbReference type="InterPro" id="IPR037401">
    <property type="entry name" value="SnoaL-like"/>
</dbReference>
<dbReference type="RefSeq" id="WP_176069030.1">
    <property type="nucleotide sequence ID" value="NZ_JABWMJ010000004.1"/>
</dbReference>
<sequence length="136" mass="14218">MADHVNVPGATVGWTADDASQHRTPQQVMDAHFAAVRSGELARITADYAPDAVLMLAGSVAAGREQIGSAFSGLLQSAGAIASLAITSLTVHGGYVLLTYTVDSEHMLIPDGVDTFVIERGRIKLQTAHFGGLSTR</sequence>
<dbReference type="Proteomes" id="UP000529637">
    <property type="component" value="Unassembled WGS sequence"/>
</dbReference>
<dbReference type="AlphaFoldDB" id="A0A7Y6TWN8"/>
<dbReference type="Pfam" id="PF12680">
    <property type="entry name" value="SnoaL_2"/>
    <property type="match status" value="1"/>
</dbReference>
<protein>
    <submittedName>
        <fullName evidence="3">Nuclear transport factor 2 family protein</fullName>
    </submittedName>
</protein>
<evidence type="ECO:0000313" key="4">
    <source>
        <dbReference type="Proteomes" id="UP000529637"/>
    </source>
</evidence>